<comment type="caution">
    <text evidence="1">The sequence shown here is derived from an EMBL/GenBank/DDBJ whole genome shotgun (WGS) entry which is preliminary data.</text>
</comment>
<sequence length="177" mass="18821">MISANASDSFDRILQHAVRSRLVMDAADHCSVARVSTETMATDADIVTFTISGLAFRLLLLLHLPARAQTREYFVRDAASVTPLEGFLEIGNLCCGAISHALSAHFPDLGMSTPYVLGAHCLSHVDALGPEMLATYAVVINDGVQVGVTLAVCADGPLDFQADIPAETESCGELELF</sequence>
<dbReference type="RefSeq" id="WP_211952061.1">
    <property type="nucleotide sequence ID" value="NZ_CAJPVI010000003.1"/>
</dbReference>
<evidence type="ECO:0000313" key="2">
    <source>
        <dbReference type="Proteomes" id="UP000672657"/>
    </source>
</evidence>
<protein>
    <recommendedName>
        <fullName evidence="3">Chemotaxis protein CheX</fullName>
    </recommendedName>
</protein>
<evidence type="ECO:0008006" key="3">
    <source>
        <dbReference type="Google" id="ProtNLM"/>
    </source>
</evidence>
<evidence type="ECO:0000313" key="1">
    <source>
        <dbReference type="EMBL" id="CAG2133726.1"/>
    </source>
</evidence>
<reference evidence="1 2" key="1">
    <citation type="submission" date="2021-03" db="EMBL/GenBank/DDBJ databases">
        <authorList>
            <person name="Peeters C."/>
        </authorList>
    </citation>
    <scope>NUCLEOTIDE SEQUENCE [LARGE SCALE GENOMIC DNA]</scope>
    <source>
        <strain evidence="1 2">LMG 26411</strain>
    </source>
</reference>
<dbReference type="Proteomes" id="UP000672657">
    <property type="component" value="Unassembled WGS sequence"/>
</dbReference>
<organism evidence="1 2">
    <name type="scientific">Cupriavidus numazuensis</name>
    <dbReference type="NCBI Taxonomy" id="221992"/>
    <lineage>
        <taxon>Bacteria</taxon>
        <taxon>Pseudomonadati</taxon>
        <taxon>Pseudomonadota</taxon>
        <taxon>Betaproteobacteria</taxon>
        <taxon>Burkholderiales</taxon>
        <taxon>Burkholderiaceae</taxon>
        <taxon>Cupriavidus</taxon>
    </lineage>
</organism>
<proteinExistence type="predicted"/>
<name>A0ABM8TBJ4_9BURK</name>
<keyword evidence="2" id="KW-1185">Reference proteome</keyword>
<dbReference type="EMBL" id="CAJPVI010000003">
    <property type="protein sequence ID" value="CAG2133726.1"/>
    <property type="molecule type" value="Genomic_DNA"/>
</dbReference>
<accession>A0ABM8TBJ4</accession>
<gene>
    <name evidence="1" type="ORF">LMG26411_00854</name>
</gene>